<feature type="domain" description="Flagellin N-terminal" evidence="5">
    <location>
        <begin position="5"/>
        <end position="141"/>
    </location>
</feature>
<reference evidence="7" key="1">
    <citation type="submission" date="2020-10" db="EMBL/GenBank/DDBJ databases">
        <authorList>
            <person name="Gilroy R."/>
        </authorList>
    </citation>
    <scope>NUCLEOTIDE SEQUENCE</scope>
    <source>
        <strain evidence="7">CHK154-7741</strain>
    </source>
</reference>
<feature type="domain" description="Flagellin C-terminal" evidence="6">
    <location>
        <begin position="217"/>
        <end position="301"/>
    </location>
</feature>
<gene>
    <name evidence="7" type="ORF">IAD26_06230</name>
</gene>
<dbReference type="PRINTS" id="PR00207">
    <property type="entry name" value="FLAGELLIN"/>
</dbReference>
<comment type="subcellular location">
    <subcellularLocation>
        <location evidence="4">Secreted</location>
    </subcellularLocation>
    <subcellularLocation>
        <location evidence="4">Bacterial flagellum</location>
    </subcellularLocation>
</comment>
<evidence type="ECO:0000259" key="5">
    <source>
        <dbReference type="Pfam" id="PF00669"/>
    </source>
</evidence>
<dbReference type="SUPFAM" id="SSF64518">
    <property type="entry name" value="Phase 1 flagellin"/>
    <property type="match status" value="1"/>
</dbReference>
<comment type="function">
    <text evidence="4">Flagellin is the subunit protein which polymerizes to form the filaments of bacterial flagella.</text>
</comment>
<name>A0A9D1N084_9CLOT</name>
<keyword evidence="7" id="KW-0966">Cell projection</keyword>
<dbReference type="GO" id="GO:0005576">
    <property type="term" value="C:extracellular region"/>
    <property type="evidence" value="ECO:0007669"/>
    <property type="project" value="UniProtKB-SubCell"/>
</dbReference>
<dbReference type="PANTHER" id="PTHR42792:SF2">
    <property type="entry name" value="FLAGELLIN"/>
    <property type="match status" value="1"/>
</dbReference>
<dbReference type="AlphaFoldDB" id="A0A9D1N084"/>
<dbReference type="Proteomes" id="UP000886748">
    <property type="component" value="Unassembled WGS sequence"/>
</dbReference>
<evidence type="ECO:0000256" key="1">
    <source>
        <dbReference type="ARBA" id="ARBA00005709"/>
    </source>
</evidence>
<proteinExistence type="inferred from homology"/>
<dbReference type="PANTHER" id="PTHR42792">
    <property type="entry name" value="FLAGELLIN"/>
    <property type="match status" value="1"/>
</dbReference>
<evidence type="ECO:0000256" key="4">
    <source>
        <dbReference type="RuleBase" id="RU362073"/>
    </source>
</evidence>
<keyword evidence="3 4" id="KW-0975">Bacterial flagellum</keyword>
<keyword evidence="7" id="KW-0969">Cilium</keyword>
<dbReference type="GO" id="GO:0009288">
    <property type="term" value="C:bacterial-type flagellum"/>
    <property type="evidence" value="ECO:0007669"/>
    <property type="project" value="UniProtKB-SubCell"/>
</dbReference>
<evidence type="ECO:0000256" key="2">
    <source>
        <dbReference type="ARBA" id="ARBA00020110"/>
    </source>
</evidence>
<dbReference type="Pfam" id="PF00669">
    <property type="entry name" value="Flagellin_N"/>
    <property type="match status" value="1"/>
</dbReference>
<sequence length="303" mass="31970">MAIIVNTNMSALKTQKNLNNASNSLQTALERMSTGLKINKAADDAAGLYVATNLNTQISGSKVAKNNISTGNNVLSTLEGDLDVILDNLNRIRDLSVQAANSIYDESAMGAMKDEIDQRLQEIDRISLASNFNGLQLLAGEGQLAENGLRLQVGANADSAANAISLDKTFFAKTDSTTLGSSYDGQLATGSKLDPDVGLSGNLEEAFMNASSAAQYIDIIDAAIDDISSKKSTIGATMNRLDAALTSLTTVIENNTAAKSTIMDADIAEESAEYTKQQILQQTSSALLVQANQLPSLALNLIQ</sequence>
<evidence type="ECO:0000256" key="3">
    <source>
        <dbReference type="ARBA" id="ARBA00023143"/>
    </source>
</evidence>
<dbReference type="EMBL" id="DVOD01000046">
    <property type="protein sequence ID" value="HIU92717.1"/>
    <property type="molecule type" value="Genomic_DNA"/>
</dbReference>
<protein>
    <recommendedName>
        <fullName evidence="2 4">Flagellin</fullName>
    </recommendedName>
</protein>
<evidence type="ECO:0000313" key="8">
    <source>
        <dbReference type="Proteomes" id="UP000886748"/>
    </source>
</evidence>
<dbReference type="GO" id="GO:0005198">
    <property type="term" value="F:structural molecule activity"/>
    <property type="evidence" value="ECO:0007669"/>
    <property type="project" value="UniProtKB-UniRule"/>
</dbReference>
<keyword evidence="4" id="KW-0964">Secreted</keyword>
<dbReference type="Gene3D" id="1.20.1330.10">
    <property type="entry name" value="f41 fragment of flagellin, N-terminal domain"/>
    <property type="match status" value="1"/>
</dbReference>
<comment type="similarity">
    <text evidence="1 4">Belongs to the bacterial flagellin family.</text>
</comment>
<keyword evidence="7" id="KW-0282">Flagellum</keyword>
<dbReference type="InterPro" id="IPR046358">
    <property type="entry name" value="Flagellin_C"/>
</dbReference>
<dbReference type="InterPro" id="IPR001029">
    <property type="entry name" value="Flagellin_N"/>
</dbReference>
<dbReference type="Pfam" id="PF00700">
    <property type="entry name" value="Flagellin_C"/>
    <property type="match status" value="1"/>
</dbReference>
<accession>A0A9D1N084</accession>
<dbReference type="InterPro" id="IPR042187">
    <property type="entry name" value="Flagellin_C_sub2"/>
</dbReference>
<comment type="caution">
    <text evidence="7">The sequence shown here is derived from an EMBL/GenBank/DDBJ whole genome shotgun (WGS) entry which is preliminary data.</text>
</comment>
<reference evidence="7" key="2">
    <citation type="journal article" date="2021" name="PeerJ">
        <title>Extensive microbial diversity within the chicken gut microbiome revealed by metagenomics and culture.</title>
        <authorList>
            <person name="Gilroy R."/>
            <person name="Ravi A."/>
            <person name="Getino M."/>
            <person name="Pursley I."/>
            <person name="Horton D.L."/>
            <person name="Alikhan N.F."/>
            <person name="Baker D."/>
            <person name="Gharbi K."/>
            <person name="Hall N."/>
            <person name="Watson M."/>
            <person name="Adriaenssens E.M."/>
            <person name="Foster-Nyarko E."/>
            <person name="Jarju S."/>
            <person name="Secka A."/>
            <person name="Antonio M."/>
            <person name="Oren A."/>
            <person name="Chaudhuri R.R."/>
            <person name="La Ragione R."/>
            <person name="Hildebrand F."/>
            <person name="Pallen M.J."/>
        </authorList>
    </citation>
    <scope>NUCLEOTIDE SEQUENCE</scope>
    <source>
        <strain evidence="7">CHK154-7741</strain>
    </source>
</reference>
<organism evidence="7 8">
    <name type="scientific">Candidatus Limenecus avicola</name>
    <dbReference type="NCBI Taxonomy" id="2840847"/>
    <lineage>
        <taxon>Bacteria</taxon>
        <taxon>Bacillati</taxon>
        <taxon>Bacillota</taxon>
        <taxon>Clostridia</taxon>
        <taxon>Eubacteriales</taxon>
        <taxon>Clostridiaceae</taxon>
        <taxon>Clostridiaceae incertae sedis</taxon>
        <taxon>Candidatus Limenecus</taxon>
    </lineage>
</organism>
<dbReference type="InterPro" id="IPR001492">
    <property type="entry name" value="Flagellin"/>
</dbReference>
<evidence type="ECO:0000259" key="6">
    <source>
        <dbReference type="Pfam" id="PF00700"/>
    </source>
</evidence>
<evidence type="ECO:0000313" key="7">
    <source>
        <dbReference type="EMBL" id="HIU92717.1"/>
    </source>
</evidence>
<dbReference type="Gene3D" id="6.10.10.10">
    <property type="entry name" value="Flagellar export chaperone, C-terminal domain"/>
    <property type="match status" value="1"/>
</dbReference>